<dbReference type="OrthoDB" id="5292901at2"/>
<dbReference type="SUPFAM" id="SSF48498">
    <property type="entry name" value="Tetracyclin repressor-like, C-terminal domain"/>
    <property type="match status" value="1"/>
</dbReference>
<reference evidence="5" key="1">
    <citation type="submission" date="2018-07" db="EMBL/GenBank/DDBJ databases">
        <authorList>
            <person name="Safronova V.I."/>
            <person name="Chirak E.R."/>
            <person name="Sazanova A.L."/>
        </authorList>
    </citation>
    <scope>NUCLEOTIDE SEQUENCE [LARGE SCALE GENOMIC DNA]</scope>
    <source>
        <strain evidence="5">RCAM04685</strain>
    </source>
</reference>
<comment type="caution">
    <text evidence="4">The sequence shown here is derived from an EMBL/GenBank/DDBJ whole genome shotgun (WGS) entry which is preliminary data.</text>
</comment>
<dbReference type="PANTHER" id="PTHR30055:SF223">
    <property type="entry name" value="HTH-TYPE TRANSCRIPTIONAL REGULATOR UIDR"/>
    <property type="match status" value="1"/>
</dbReference>
<dbReference type="InterPro" id="IPR009057">
    <property type="entry name" value="Homeodomain-like_sf"/>
</dbReference>
<keyword evidence="1 2" id="KW-0238">DNA-binding</keyword>
<evidence type="ECO:0000259" key="3">
    <source>
        <dbReference type="PROSITE" id="PS50977"/>
    </source>
</evidence>
<dbReference type="InterPro" id="IPR050109">
    <property type="entry name" value="HTH-type_TetR-like_transc_reg"/>
</dbReference>
<dbReference type="InterPro" id="IPR039536">
    <property type="entry name" value="TetR_C_Proteobacteria"/>
</dbReference>
<dbReference type="InterPro" id="IPR036271">
    <property type="entry name" value="Tet_transcr_reg_TetR-rel_C_sf"/>
</dbReference>
<dbReference type="Proteomes" id="UP000255207">
    <property type="component" value="Unassembled WGS sequence"/>
</dbReference>
<feature type="domain" description="HTH tetR-type" evidence="3">
    <location>
        <begin position="44"/>
        <end position="104"/>
    </location>
</feature>
<dbReference type="AlphaFoldDB" id="A0A370L276"/>
<evidence type="ECO:0000313" key="4">
    <source>
        <dbReference type="EMBL" id="RDJ22243.1"/>
    </source>
</evidence>
<keyword evidence="5" id="KW-1185">Reference proteome</keyword>
<sequence>MFSKIVSTLMLSTGIWKTIMRQIHEQIHETVRRSRGRPQARPDEETLRLIVDAADREFQSNGYAGTNIKAVADRAGVSTKTLYKLVPTKAELFEATIRHRIGRFLLDLDDDVSDELDTREALEHILLAFGLLTLSAETIAINRLVISECERFPEVAAAFYQSAIVPVNGVIENWLTKQKDKGALRIDDIHIASGMLRGMMAMEPQRTAMMGQRSAPQRDEIVLRARQCAEVFYNGCKA</sequence>
<dbReference type="SUPFAM" id="SSF46689">
    <property type="entry name" value="Homeodomain-like"/>
    <property type="match status" value="1"/>
</dbReference>
<evidence type="ECO:0000256" key="2">
    <source>
        <dbReference type="PROSITE-ProRule" id="PRU00335"/>
    </source>
</evidence>
<dbReference type="EMBL" id="QQTP01000011">
    <property type="protein sequence ID" value="RDJ22243.1"/>
    <property type="molecule type" value="Genomic_DNA"/>
</dbReference>
<organism evidence="4 5">
    <name type="scientific">Bosea caraganae</name>
    <dbReference type="NCBI Taxonomy" id="2763117"/>
    <lineage>
        <taxon>Bacteria</taxon>
        <taxon>Pseudomonadati</taxon>
        <taxon>Pseudomonadota</taxon>
        <taxon>Alphaproteobacteria</taxon>
        <taxon>Hyphomicrobiales</taxon>
        <taxon>Boseaceae</taxon>
        <taxon>Bosea</taxon>
    </lineage>
</organism>
<dbReference type="PROSITE" id="PS50977">
    <property type="entry name" value="HTH_TETR_2"/>
    <property type="match status" value="1"/>
</dbReference>
<dbReference type="GO" id="GO:0003700">
    <property type="term" value="F:DNA-binding transcription factor activity"/>
    <property type="evidence" value="ECO:0007669"/>
    <property type="project" value="TreeGrafter"/>
</dbReference>
<name>A0A370L276_9HYPH</name>
<protein>
    <submittedName>
        <fullName evidence="4">TetR/AcrR family transcriptional regulator</fullName>
    </submittedName>
</protein>
<evidence type="ECO:0000313" key="5">
    <source>
        <dbReference type="Proteomes" id="UP000255207"/>
    </source>
</evidence>
<accession>A0A370L276</accession>
<dbReference type="Gene3D" id="1.10.357.10">
    <property type="entry name" value="Tetracycline Repressor, domain 2"/>
    <property type="match status" value="1"/>
</dbReference>
<dbReference type="Pfam" id="PF14246">
    <property type="entry name" value="TetR_C_7"/>
    <property type="match status" value="1"/>
</dbReference>
<evidence type="ECO:0000256" key="1">
    <source>
        <dbReference type="ARBA" id="ARBA00023125"/>
    </source>
</evidence>
<dbReference type="InterPro" id="IPR001647">
    <property type="entry name" value="HTH_TetR"/>
</dbReference>
<dbReference type="GO" id="GO:0000976">
    <property type="term" value="F:transcription cis-regulatory region binding"/>
    <property type="evidence" value="ECO:0007669"/>
    <property type="project" value="TreeGrafter"/>
</dbReference>
<feature type="DNA-binding region" description="H-T-H motif" evidence="2">
    <location>
        <begin position="67"/>
        <end position="86"/>
    </location>
</feature>
<dbReference type="Pfam" id="PF00440">
    <property type="entry name" value="TetR_N"/>
    <property type="match status" value="1"/>
</dbReference>
<proteinExistence type="predicted"/>
<gene>
    <name evidence="4" type="ORF">DWE98_20320</name>
</gene>
<dbReference type="PRINTS" id="PR00455">
    <property type="entry name" value="HTHTETR"/>
</dbReference>
<dbReference type="PANTHER" id="PTHR30055">
    <property type="entry name" value="HTH-TYPE TRANSCRIPTIONAL REGULATOR RUTR"/>
    <property type="match status" value="1"/>
</dbReference>